<keyword evidence="6" id="KW-1185">Reference proteome</keyword>
<dbReference type="InterPro" id="IPR036770">
    <property type="entry name" value="Ankyrin_rpt-contain_sf"/>
</dbReference>
<dbReference type="Proteomes" id="UP001583186">
    <property type="component" value="Unassembled WGS sequence"/>
</dbReference>
<reference evidence="5 6" key="1">
    <citation type="journal article" date="2024" name="IMA Fungus">
        <title>IMA Genome - F19 : A genome assembly and annotation guide to empower mycologists, including annotated draft genome sequences of Ceratocystis pirilliformis, Diaporthe australafricana, Fusarium ophioides, Paecilomyces lecythidis, and Sporothrix stenoceras.</title>
        <authorList>
            <person name="Aylward J."/>
            <person name="Wilson A.M."/>
            <person name="Visagie C.M."/>
            <person name="Spraker J."/>
            <person name="Barnes I."/>
            <person name="Buitendag C."/>
            <person name="Ceriani C."/>
            <person name="Del Mar Angel L."/>
            <person name="du Plessis D."/>
            <person name="Fuchs T."/>
            <person name="Gasser K."/>
            <person name="Kramer D."/>
            <person name="Li W."/>
            <person name="Munsamy K."/>
            <person name="Piso A."/>
            <person name="Price J.L."/>
            <person name="Sonnekus B."/>
            <person name="Thomas C."/>
            <person name="van der Nest A."/>
            <person name="van Dijk A."/>
            <person name="van Heerden A."/>
            <person name="van Vuuren N."/>
            <person name="Yilmaz N."/>
            <person name="Duong T.A."/>
            <person name="van der Merwe N.A."/>
            <person name="Wingfield M.J."/>
            <person name="Wingfield B.D."/>
        </authorList>
    </citation>
    <scope>NUCLEOTIDE SEQUENCE [LARGE SCALE GENOMIC DNA]</scope>
    <source>
        <strain evidence="5 6">CMW 5346</strain>
    </source>
</reference>
<dbReference type="EMBL" id="JAWCUI010000071">
    <property type="protein sequence ID" value="KAL1889668.1"/>
    <property type="molecule type" value="Genomic_DNA"/>
</dbReference>
<dbReference type="SUPFAM" id="SSF48403">
    <property type="entry name" value="Ankyrin repeat"/>
    <property type="match status" value="1"/>
</dbReference>
<dbReference type="PROSITE" id="PS50088">
    <property type="entry name" value="ANK_REPEAT"/>
    <property type="match status" value="1"/>
</dbReference>
<feature type="compositionally biased region" description="Basic and acidic residues" evidence="4">
    <location>
        <begin position="36"/>
        <end position="45"/>
    </location>
</feature>
<gene>
    <name evidence="5" type="ORF">Sste5346_008787</name>
</gene>
<protein>
    <recommendedName>
        <fullName evidence="7">Ankyrin repeat-containing domain protein</fullName>
    </recommendedName>
</protein>
<dbReference type="InterPro" id="IPR002110">
    <property type="entry name" value="Ankyrin_rpt"/>
</dbReference>
<feature type="region of interest" description="Disordered" evidence="4">
    <location>
        <begin position="32"/>
        <end position="52"/>
    </location>
</feature>
<name>A0ABR3YN81_9PEZI</name>
<dbReference type="PROSITE" id="PS50297">
    <property type="entry name" value="ANK_REP_REGION"/>
    <property type="match status" value="1"/>
</dbReference>
<accession>A0ABR3YN81</accession>
<evidence type="ECO:0000313" key="6">
    <source>
        <dbReference type="Proteomes" id="UP001583186"/>
    </source>
</evidence>
<evidence type="ECO:0000256" key="4">
    <source>
        <dbReference type="SAM" id="MobiDB-lite"/>
    </source>
</evidence>
<evidence type="ECO:0000313" key="5">
    <source>
        <dbReference type="EMBL" id="KAL1889668.1"/>
    </source>
</evidence>
<keyword evidence="1" id="KW-0677">Repeat</keyword>
<dbReference type="Pfam" id="PF00023">
    <property type="entry name" value="Ank"/>
    <property type="match status" value="1"/>
</dbReference>
<comment type="caution">
    <text evidence="5">The sequence shown here is derived from an EMBL/GenBank/DDBJ whole genome shotgun (WGS) entry which is preliminary data.</text>
</comment>
<organism evidence="5 6">
    <name type="scientific">Sporothrix stenoceras</name>
    <dbReference type="NCBI Taxonomy" id="5173"/>
    <lineage>
        <taxon>Eukaryota</taxon>
        <taxon>Fungi</taxon>
        <taxon>Dikarya</taxon>
        <taxon>Ascomycota</taxon>
        <taxon>Pezizomycotina</taxon>
        <taxon>Sordariomycetes</taxon>
        <taxon>Sordariomycetidae</taxon>
        <taxon>Ophiostomatales</taxon>
        <taxon>Ophiostomataceae</taxon>
        <taxon>Sporothrix</taxon>
    </lineage>
</organism>
<dbReference type="SMART" id="SM00248">
    <property type="entry name" value="ANK"/>
    <property type="match status" value="3"/>
</dbReference>
<evidence type="ECO:0000256" key="2">
    <source>
        <dbReference type="ARBA" id="ARBA00023043"/>
    </source>
</evidence>
<evidence type="ECO:0000256" key="3">
    <source>
        <dbReference type="PROSITE-ProRule" id="PRU00023"/>
    </source>
</evidence>
<evidence type="ECO:0000256" key="1">
    <source>
        <dbReference type="ARBA" id="ARBA00022737"/>
    </source>
</evidence>
<keyword evidence="2 3" id="KW-0040">ANK repeat</keyword>
<dbReference type="Gene3D" id="1.25.40.20">
    <property type="entry name" value="Ankyrin repeat-containing domain"/>
    <property type="match status" value="2"/>
</dbReference>
<evidence type="ECO:0008006" key="7">
    <source>
        <dbReference type="Google" id="ProtNLM"/>
    </source>
</evidence>
<dbReference type="PANTHER" id="PTHR24171">
    <property type="entry name" value="ANKYRIN REPEAT DOMAIN-CONTAINING PROTEIN 39-RELATED"/>
    <property type="match status" value="1"/>
</dbReference>
<feature type="repeat" description="ANK" evidence="3">
    <location>
        <begin position="184"/>
        <end position="210"/>
    </location>
</feature>
<proteinExistence type="predicted"/>
<sequence>MNETELEAAQKAREADVARYAAYQADPVAARASEIAARDEKDRRNGPGQGPDTYLTPLAAAALFRNALGVQALLQIPDTDFSTDLMAPSIPASFRTFRSGENGETASIPAGTTAMRPLHAAMIGPVYKQLHAATYAVTDTATAHKGYLDDCLTTVQLLTTNTAVYAATINATHPYVSPQTGKRYHYTPLHLGARFDRLPMLRVLLNRGANPSIPVPHTGRSVFFSVFASLLRLCSYTGRLVETNYGGTFNGPLYRDRVRDIDASIGTAALVNEADADGNTALHWAMGFGLSYAGAALLALGARPGARNNAGEIPTDGTPPTTKMRVKGYREFE</sequence>